<evidence type="ECO:0008006" key="6">
    <source>
        <dbReference type="Google" id="ProtNLM"/>
    </source>
</evidence>
<evidence type="ECO:0000256" key="3">
    <source>
        <dbReference type="SAM" id="SignalP"/>
    </source>
</evidence>
<dbReference type="InterPro" id="IPR029058">
    <property type="entry name" value="AB_hydrolase_fold"/>
</dbReference>
<dbReference type="Pfam" id="PF00756">
    <property type="entry name" value="Esterase"/>
    <property type="match status" value="1"/>
</dbReference>
<evidence type="ECO:0000313" key="4">
    <source>
        <dbReference type="EMBL" id="OGX91801.1"/>
    </source>
</evidence>
<comment type="caution">
    <text evidence="4">The sequence shown here is derived from an EMBL/GenBank/DDBJ whole genome shotgun (WGS) entry which is preliminary data.</text>
</comment>
<comment type="similarity">
    <text evidence="1">Belongs to the esterase D family.</text>
</comment>
<keyword evidence="3" id="KW-0732">Signal</keyword>
<dbReference type="PANTHER" id="PTHR40841:SF2">
    <property type="entry name" value="SIDEROPHORE-DEGRADING ESTERASE (EUROFUNG)"/>
    <property type="match status" value="1"/>
</dbReference>
<feature type="chain" id="PRO_5009579829" description="Esterase" evidence="3">
    <location>
        <begin position="20"/>
        <end position="294"/>
    </location>
</feature>
<reference evidence="4 5" key="1">
    <citation type="submission" date="2016-08" db="EMBL/GenBank/DDBJ databases">
        <title>Hymenobacter coccineus sp. nov., Hymenobacter lapidarius sp. nov. and Hymenobacter glacialis sp. nov., isolated from Antarctic soil.</title>
        <authorList>
            <person name="Sedlacek I."/>
            <person name="Kralova S."/>
            <person name="Kyrova K."/>
            <person name="Maslanova I."/>
            <person name="Stankova E."/>
            <person name="Vrbovska V."/>
            <person name="Nemec M."/>
            <person name="Bartak M."/>
            <person name="Svec P."/>
            <person name="Busse H.-J."/>
            <person name="Pantucek R."/>
        </authorList>
    </citation>
    <scope>NUCLEOTIDE SEQUENCE [LARGE SCALE GENOMIC DNA]</scope>
    <source>
        <strain evidence="4 5">CCM 8649</strain>
    </source>
</reference>
<dbReference type="SUPFAM" id="SSF53474">
    <property type="entry name" value="alpha/beta-Hydrolases"/>
    <property type="match status" value="1"/>
</dbReference>
<dbReference type="GO" id="GO:0016788">
    <property type="term" value="F:hydrolase activity, acting on ester bonds"/>
    <property type="evidence" value="ECO:0007669"/>
    <property type="project" value="TreeGrafter"/>
</dbReference>
<evidence type="ECO:0000313" key="5">
    <source>
        <dbReference type="Proteomes" id="UP000177506"/>
    </source>
</evidence>
<dbReference type="PANTHER" id="PTHR40841">
    <property type="entry name" value="SIDEROPHORE TRIACETYLFUSARININE C ESTERASE"/>
    <property type="match status" value="1"/>
</dbReference>
<feature type="signal peptide" evidence="3">
    <location>
        <begin position="1"/>
        <end position="19"/>
    </location>
</feature>
<dbReference type="RefSeq" id="WP_070740457.1">
    <property type="nucleotide sequence ID" value="NZ_MDZA01000033.1"/>
</dbReference>
<accession>A0A1G1TLT6</accession>
<proteinExistence type="inferred from homology"/>
<sequence length="294" mass="32777">MNQFILFLLGVLVCFHSAAQPGNQTVLGHPDSLRSTILKENRKFYVHVPAGASGPAAAAQRYPVVYLFDADAQFAAATSMIQHLSTHYNTLCPEMIVVGLLHPDRRKDLTPTHVATDPPFSTAGANKTTGGGEQFIAFLEQELLPYIDAHYPTQPRKLLIGHSLGGLAVMQIFVHHTRLFDSYICLDPSMWWDHQALLKETKRALETRRFSGTSLYLGIANTLEKGLDLTTVLADTTAATLHMRSVLTLQRYFEHNPQNGLTYRGKYYPDDSHMSVPFIAEYDALRFLFSAGPK</sequence>
<evidence type="ECO:0000256" key="1">
    <source>
        <dbReference type="ARBA" id="ARBA00005622"/>
    </source>
</evidence>
<evidence type="ECO:0000256" key="2">
    <source>
        <dbReference type="ARBA" id="ARBA00022801"/>
    </source>
</evidence>
<dbReference type="Gene3D" id="3.40.50.1820">
    <property type="entry name" value="alpha/beta hydrolase"/>
    <property type="match status" value="1"/>
</dbReference>
<gene>
    <name evidence="4" type="ORF">BEN49_04240</name>
</gene>
<keyword evidence="2" id="KW-0378">Hydrolase</keyword>
<dbReference type="InterPro" id="IPR052558">
    <property type="entry name" value="Siderophore_Hydrolase_D"/>
</dbReference>
<dbReference type="AlphaFoldDB" id="A0A1G1TLT6"/>
<dbReference type="OrthoDB" id="9784036at2"/>
<keyword evidence="5" id="KW-1185">Reference proteome</keyword>
<dbReference type="Proteomes" id="UP000177506">
    <property type="component" value="Unassembled WGS sequence"/>
</dbReference>
<protein>
    <recommendedName>
        <fullName evidence="6">Esterase</fullName>
    </recommendedName>
</protein>
<name>A0A1G1TLT6_9BACT</name>
<organism evidence="4 5">
    <name type="scientific">Hymenobacter coccineus</name>
    <dbReference type="NCBI Taxonomy" id="1908235"/>
    <lineage>
        <taxon>Bacteria</taxon>
        <taxon>Pseudomonadati</taxon>
        <taxon>Bacteroidota</taxon>
        <taxon>Cytophagia</taxon>
        <taxon>Cytophagales</taxon>
        <taxon>Hymenobacteraceae</taxon>
        <taxon>Hymenobacter</taxon>
    </lineage>
</organism>
<dbReference type="EMBL" id="MDZA01000033">
    <property type="protein sequence ID" value="OGX91801.1"/>
    <property type="molecule type" value="Genomic_DNA"/>
</dbReference>
<dbReference type="InterPro" id="IPR000801">
    <property type="entry name" value="Esterase-like"/>
</dbReference>